<evidence type="ECO:0000313" key="1">
    <source>
        <dbReference type="EMBL" id="KAE8968890.1"/>
    </source>
</evidence>
<dbReference type="AlphaFoldDB" id="A0A6A3HH95"/>
<dbReference type="EMBL" id="QXFU01004416">
    <property type="protein sequence ID" value="KAE8968890.1"/>
    <property type="molecule type" value="Genomic_DNA"/>
</dbReference>
<dbReference type="Proteomes" id="UP000435112">
    <property type="component" value="Unassembled WGS sequence"/>
</dbReference>
<comment type="caution">
    <text evidence="1">The sequence shown here is derived from an EMBL/GenBank/DDBJ whole genome shotgun (WGS) entry which is preliminary data.</text>
</comment>
<evidence type="ECO:0000313" key="2">
    <source>
        <dbReference type="Proteomes" id="UP000435112"/>
    </source>
</evidence>
<gene>
    <name evidence="1" type="ORF">PR002_g27602</name>
</gene>
<accession>A0A6A3HH95</accession>
<reference evidence="1 2" key="1">
    <citation type="submission" date="2018-09" db="EMBL/GenBank/DDBJ databases">
        <title>Genomic investigation of the strawberry pathogen Phytophthora fragariae indicates pathogenicity is determined by transcriptional variation in three key races.</title>
        <authorList>
            <person name="Adams T.M."/>
            <person name="Armitage A.D."/>
            <person name="Sobczyk M.K."/>
            <person name="Bates H.J."/>
            <person name="Dunwell J.M."/>
            <person name="Nellist C.F."/>
            <person name="Harrison R.J."/>
        </authorList>
    </citation>
    <scope>NUCLEOTIDE SEQUENCE [LARGE SCALE GENOMIC DNA]</scope>
    <source>
        <strain evidence="1 2">SCRP324</strain>
    </source>
</reference>
<proteinExistence type="predicted"/>
<name>A0A6A3HH95_9STRA</name>
<protein>
    <submittedName>
        <fullName evidence="1">Uncharacterized protein</fullName>
    </submittedName>
</protein>
<organism evidence="1 2">
    <name type="scientific">Phytophthora rubi</name>
    <dbReference type="NCBI Taxonomy" id="129364"/>
    <lineage>
        <taxon>Eukaryota</taxon>
        <taxon>Sar</taxon>
        <taxon>Stramenopiles</taxon>
        <taxon>Oomycota</taxon>
        <taxon>Peronosporomycetes</taxon>
        <taxon>Peronosporales</taxon>
        <taxon>Peronosporaceae</taxon>
        <taxon>Phytophthora</taxon>
    </lineage>
</organism>
<sequence>MLSVHDPLATKIRCFLKKKDITSSEIATIWLDVARTMLTREE</sequence>